<evidence type="ECO:0000313" key="4">
    <source>
        <dbReference type="Proteomes" id="UP001595616"/>
    </source>
</evidence>
<dbReference type="EMBL" id="JBHRYQ010000001">
    <property type="protein sequence ID" value="MFC3809912.1"/>
    <property type="molecule type" value="Genomic_DNA"/>
</dbReference>
<dbReference type="InterPro" id="IPR010982">
    <property type="entry name" value="Lambda_DNA-bd_dom_sf"/>
</dbReference>
<organism evidence="3 4">
    <name type="scientific">Lacihabitans lacunae</name>
    <dbReference type="NCBI Taxonomy" id="1028214"/>
    <lineage>
        <taxon>Bacteria</taxon>
        <taxon>Pseudomonadati</taxon>
        <taxon>Bacteroidota</taxon>
        <taxon>Cytophagia</taxon>
        <taxon>Cytophagales</taxon>
        <taxon>Leadbetterellaceae</taxon>
        <taxon>Lacihabitans</taxon>
    </lineage>
</organism>
<dbReference type="CDD" id="cd00093">
    <property type="entry name" value="HTH_XRE"/>
    <property type="match status" value="1"/>
</dbReference>
<evidence type="ECO:0000259" key="2">
    <source>
        <dbReference type="PROSITE" id="PS50943"/>
    </source>
</evidence>
<dbReference type="Pfam" id="PF01381">
    <property type="entry name" value="HTH_3"/>
    <property type="match status" value="1"/>
</dbReference>
<reference evidence="4" key="1">
    <citation type="journal article" date="2019" name="Int. J. Syst. Evol. Microbiol.">
        <title>The Global Catalogue of Microorganisms (GCM) 10K type strain sequencing project: providing services to taxonomists for standard genome sequencing and annotation.</title>
        <authorList>
            <consortium name="The Broad Institute Genomics Platform"/>
            <consortium name="The Broad Institute Genome Sequencing Center for Infectious Disease"/>
            <person name="Wu L."/>
            <person name="Ma J."/>
        </authorList>
    </citation>
    <scope>NUCLEOTIDE SEQUENCE [LARGE SCALE GENOMIC DNA]</scope>
    <source>
        <strain evidence="4">CECT 7956</strain>
    </source>
</reference>
<dbReference type="SUPFAM" id="SSF47413">
    <property type="entry name" value="lambda repressor-like DNA-binding domains"/>
    <property type="match status" value="1"/>
</dbReference>
<feature type="compositionally biased region" description="Polar residues" evidence="1">
    <location>
        <begin position="96"/>
        <end position="116"/>
    </location>
</feature>
<accession>A0ABV7YSV2</accession>
<dbReference type="InterPro" id="IPR001387">
    <property type="entry name" value="Cro/C1-type_HTH"/>
</dbReference>
<dbReference type="PROSITE" id="PS50943">
    <property type="entry name" value="HTH_CROC1"/>
    <property type="match status" value="1"/>
</dbReference>
<proteinExistence type="predicted"/>
<protein>
    <submittedName>
        <fullName evidence="3">Helix-turn-helix transcriptional regulator</fullName>
    </submittedName>
</protein>
<sequence>MNNKIEKLILGLGLTSTRFADYIEVNRPIISHILTGRNKPSLEIIQKIVAKFPELGYNWISDDEDLDMDVVEQLSHKEEFSYLFSGSHNARELDENNSVSNGKEKNNSQAESNQGKTKTIQKILVFYSDNTFEQFNPTS</sequence>
<dbReference type="RefSeq" id="WP_379835554.1">
    <property type="nucleotide sequence ID" value="NZ_JBHRYQ010000001.1"/>
</dbReference>
<feature type="domain" description="HTH cro/C1-type" evidence="2">
    <location>
        <begin position="5"/>
        <end position="58"/>
    </location>
</feature>
<dbReference type="Gene3D" id="1.10.260.40">
    <property type="entry name" value="lambda repressor-like DNA-binding domains"/>
    <property type="match status" value="1"/>
</dbReference>
<name>A0ABV7YSV2_9BACT</name>
<gene>
    <name evidence="3" type="ORF">ACFOOI_04555</name>
</gene>
<dbReference type="Proteomes" id="UP001595616">
    <property type="component" value="Unassembled WGS sequence"/>
</dbReference>
<keyword evidence="4" id="KW-1185">Reference proteome</keyword>
<evidence type="ECO:0000256" key="1">
    <source>
        <dbReference type="SAM" id="MobiDB-lite"/>
    </source>
</evidence>
<feature type="region of interest" description="Disordered" evidence="1">
    <location>
        <begin position="92"/>
        <end position="116"/>
    </location>
</feature>
<comment type="caution">
    <text evidence="3">The sequence shown here is derived from an EMBL/GenBank/DDBJ whole genome shotgun (WGS) entry which is preliminary data.</text>
</comment>
<evidence type="ECO:0000313" key="3">
    <source>
        <dbReference type="EMBL" id="MFC3809912.1"/>
    </source>
</evidence>